<dbReference type="STRING" id="53326.A0A016UCN9"/>
<evidence type="ECO:0000259" key="5">
    <source>
        <dbReference type="PROSITE" id="PS50089"/>
    </source>
</evidence>
<proteinExistence type="predicted"/>
<evidence type="ECO:0000313" key="7">
    <source>
        <dbReference type="Proteomes" id="UP000024635"/>
    </source>
</evidence>
<evidence type="ECO:0000313" key="6">
    <source>
        <dbReference type="EMBL" id="EYC12930.1"/>
    </source>
</evidence>
<dbReference type="OrthoDB" id="5877621at2759"/>
<comment type="caution">
    <text evidence="6">The sequence shown here is derived from an EMBL/GenBank/DDBJ whole genome shotgun (WGS) entry which is preliminary data.</text>
</comment>
<accession>A0A016UCN9</accession>
<evidence type="ECO:0000256" key="1">
    <source>
        <dbReference type="ARBA" id="ARBA00022771"/>
    </source>
</evidence>
<dbReference type="GO" id="GO:0008270">
    <property type="term" value="F:zinc ion binding"/>
    <property type="evidence" value="ECO:0007669"/>
    <property type="project" value="UniProtKB-KW"/>
</dbReference>
<feature type="domain" description="RING-type" evidence="5">
    <location>
        <begin position="102"/>
        <end position="150"/>
    </location>
</feature>
<protein>
    <recommendedName>
        <fullName evidence="5">RING-type domain-containing protein</fullName>
    </recommendedName>
</protein>
<dbReference type="SUPFAM" id="SSF57850">
    <property type="entry name" value="RING/U-box"/>
    <property type="match status" value="1"/>
</dbReference>
<keyword evidence="1 3" id="KW-0479">Metal-binding</keyword>
<keyword evidence="2" id="KW-0862">Zinc</keyword>
<evidence type="ECO:0000256" key="3">
    <source>
        <dbReference type="PROSITE-ProRule" id="PRU00175"/>
    </source>
</evidence>
<sequence>MSRRLSSGRVEYVVLDEERERLERNHERFAELLEQIERRTEELQLLQQLIELRLRQVEVETHRVRRSRALCHDRVSALTECKPNESLISLFLHIRSSAYGKCTICLEEEPLDPVGCIYCQQLVGCRSCVNRWFLPARFGGANHGQCPLCRHEWLDQPEVMGIFFLKDDF</sequence>
<evidence type="ECO:0000256" key="2">
    <source>
        <dbReference type="ARBA" id="ARBA00022833"/>
    </source>
</evidence>
<keyword evidence="7" id="KW-1185">Reference proteome</keyword>
<dbReference type="InterPro" id="IPR013083">
    <property type="entry name" value="Znf_RING/FYVE/PHD"/>
</dbReference>
<keyword evidence="4" id="KW-0175">Coiled coil</keyword>
<dbReference type="InterPro" id="IPR001841">
    <property type="entry name" value="Znf_RING"/>
</dbReference>
<organism evidence="6 7">
    <name type="scientific">Ancylostoma ceylanicum</name>
    <dbReference type="NCBI Taxonomy" id="53326"/>
    <lineage>
        <taxon>Eukaryota</taxon>
        <taxon>Metazoa</taxon>
        <taxon>Ecdysozoa</taxon>
        <taxon>Nematoda</taxon>
        <taxon>Chromadorea</taxon>
        <taxon>Rhabditida</taxon>
        <taxon>Rhabditina</taxon>
        <taxon>Rhabditomorpha</taxon>
        <taxon>Strongyloidea</taxon>
        <taxon>Ancylostomatidae</taxon>
        <taxon>Ancylostomatinae</taxon>
        <taxon>Ancylostoma</taxon>
    </lineage>
</organism>
<keyword evidence="1 3" id="KW-0863">Zinc-finger</keyword>
<dbReference type="EMBL" id="JARK01001381">
    <property type="protein sequence ID" value="EYC12930.1"/>
    <property type="molecule type" value="Genomic_DNA"/>
</dbReference>
<reference evidence="7" key="1">
    <citation type="journal article" date="2015" name="Nat. Genet.">
        <title>The genome and transcriptome of the zoonotic hookworm Ancylostoma ceylanicum identify infection-specific gene families.</title>
        <authorList>
            <person name="Schwarz E.M."/>
            <person name="Hu Y."/>
            <person name="Antoshechkin I."/>
            <person name="Miller M.M."/>
            <person name="Sternberg P.W."/>
            <person name="Aroian R.V."/>
        </authorList>
    </citation>
    <scope>NUCLEOTIDE SEQUENCE</scope>
    <source>
        <strain evidence="7">HY135</strain>
    </source>
</reference>
<dbReference type="Gene3D" id="3.30.40.10">
    <property type="entry name" value="Zinc/RING finger domain, C3HC4 (zinc finger)"/>
    <property type="match status" value="1"/>
</dbReference>
<name>A0A016UCN9_9BILA</name>
<dbReference type="Proteomes" id="UP000024635">
    <property type="component" value="Unassembled WGS sequence"/>
</dbReference>
<gene>
    <name evidence="6" type="primary">Acey_s0045.g1163</name>
    <name evidence="6" type="ORF">Y032_0045g1163</name>
</gene>
<evidence type="ECO:0000256" key="4">
    <source>
        <dbReference type="SAM" id="Coils"/>
    </source>
</evidence>
<dbReference type="PROSITE" id="PS50089">
    <property type="entry name" value="ZF_RING_2"/>
    <property type="match status" value="1"/>
</dbReference>
<dbReference type="AlphaFoldDB" id="A0A016UCN9"/>
<dbReference type="PANTHER" id="PTHR21578:SF9">
    <property type="entry name" value="RING-TYPE DOMAIN-CONTAINING PROTEIN"/>
    <property type="match status" value="1"/>
</dbReference>
<feature type="coiled-coil region" evidence="4">
    <location>
        <begin position="12"/>
        <end position="49"/>
    </location>
</feature>
<dbReference type="PANTHER" id="PTHR21578">
    <property type="entry name" value="PROTEIN CBG03826"/>
    <property type="match status" value="1"/>
</dbReference>